<dbReference type="PRINTS" id="PR00081">
    <property type="entry name" value="GDHRDH"/>
</dbReference>
<organism evidence="3">
    <name type="scientific">hydrothermal vent metagenome</name>
    <dbReference type="NCBI Taxonomy" id="652676"/>
    <lineage>
        <taxon>unclassified sequences</taxon>
        <taxon>metagenomes</taxon>
        <taxon>ecological metagenomes</taxon>
    </lineage>
</organism>
<evidence type="ECO:0000256" key="1">
    <source>
        <dbReference type="ARBA" id="ARBA00006484"/>
    </source>
</evidence>
<dbReference type="Pfam" id="PF13561">
    <property type="entry name" value="adh_short_C2"/>
    <property type="match status" value="1"/>
</dbReference>
<evidence type="ECO:0000256" key="2">
    <source>
        <dbReference type="ARBA" id="ARBA00023002"/>
    </source>
</evidence>
<dbReference type="GO" id="GO:0004316">
    <property type="term" value="F:3-oxoacyl-[acyl-carrier-protein] reductase (NADPH) activity"/>
    <property type="evidence" value="ECO:0007669"/>
    <property type="project" value="UniProtKB-EC"/>
</dbReference>
<dbReference type="PRINTS" id="PR00080">
    <property type="entry name" value="SDRFAMILY"/>
</dbReference>
<sequence length="266" mass="28459">MRLKNKIAMVVGAGQTPGPTMGNGRATAVLFAREGAKVLAVDRDLESANETVEIISNEGGTAYAFEADVTDEVTLERAVADCMTRWNRLDVLHNNVGISVTGGDAPVTEITVEAFDLIMAVNLRGVVMTCKHALPVMRAQESGVILTISSIAAIENYPWVSYKASKSALVAFTKQLAIQNAEYGIRANVILPGLIDTPMAVDNRAKAWDRSRDDVVAERNARVPLRNKMGDAWDVAHAGLFLASEEASFITGVALPVDGGMTCRIG</sequence>
<dbReference type="Gene3D" id="3.40.50.720">
    <property type="entry name" value="NAD(P)-binding Rossmann-like Domain"/>
    <property type="match status" value="1"/>
</dbReference>
<protein>
    <submittedName>
        <fullName evidence="3">3-oxoacyl-[acyl-carrier protein] reductase</fullName>
        <ecNumber evidence="3">1.1.1.100</ecNumber>
    </submittedName>
</protein>
<gene>
    <name evidence="3" type="ORF">MGWOODY_XGa2961</name>
</gene>
<dbReference type="SUPFAM" id="SSF51735">
    <property type="entry name" value="NAD(P)-binding Rossmann-fold domains"/>
    <property type="match status" value="1"/>
</dbReference>
<dbReference type="EMBL" id="CZRL01000024">
    <property type="protein sequence ID" value="CUS50348.1"/>
    <property type="molecule type" value="Genomic_DNA"/>
</dbReference>
<proteinExistence type="inferred from homology"/>
<dbReference type="EC" id="1.1.1.100" evidence="3"/>
<name>A0A160TQB9_9ZZZZ</name>
<dbReference type="FunFam" id="3.40.50.720:FF:000084">
    <property type="entry name" value="Short-chain dehydrogenase reductase"/>
    <property type="match status" value="1"/>
</dbReference>
<dbReference type="PANTHER" id="PTHR24321">
    <property type="entry name" value="DEHYDROGENASES, SHORT CHAIN"/>
    <property type="match status" value="1"/>
</dbReference>
<dbReference type="PANTHER" id="PTHR24321:SF15">
    <property type="entry name" value="OXIDOREDUCTASE UCPA"/>
    <property type="match status" value="1"/>
</dbReference>
<comment type="similarity">
    <text evidence="1">Belongs to the short-chain dehydrogenases/reductases (SDR) family.</text>
</comment>
<dbReference type="InterPro" id="IPR002347">
    <property type="entry name" value="SDR_fam"/>
</dbReference>
<reference evidence="3" key="1">
    <citation type="submission" date="2015-10" db="EMBL/GenBank/DDBJ databases">
        <authorList>
            <person name="Gilbert D.G."/>
        </authorList>
    </citation>
    <scope>NUCLEOTIDE SEQUENCE</scope>
</reference>
<evidence type="ECO:0000313" key="3">
    <source>
        <dbReference type="EMBL" id="CUS50348.1"/>
    </source>
</evidence>
<dbReference type="AlphaFoldDB" id="A0A160TQB9"/>
<dbReference type="InterPro" id="IPR036291">
    <property type="entry name" value="NAD(P)-bd_dom_sf"/>
</dbReference>
<accession>A0A160TQB9</accession>
<keyword evidence="2 3" id="KW-0560">Oxidoreductase</keyword>
<dbReference type="CDD" id="cd05233">
    <property type="entry name" value="SDR_c"/>
    <property type="match status" value="1"/>
</dbReference>